<accession>A0A251PS36</accession>
<gene>
    <name evidence="1" type="ORF">PRUPE_4G251800</name>
</gene>
<dbReference type="AlphaFoldDB" id="A0A251PS36"/>
<evidence type="ECO:0000313" key="1">
    <source>
        <dbReference type="EMBL" id="ONI13880.1"/>
    </source>
</evidence>
<dbReference type="EMBL" id="CM007654">
    <property type="protein sequence ID" value="ONI13880.1"/>
    <property type="molecule type" value="Genomic_DNA"/>
</dbReference>
<organism evidence="1 2">
    <name type="scientific">Prunus persica</name>
    <name type="common">Peach</name>
    <name type="synonym">Amygdalus persica</name>
    <dbReference type="NCBI Taxonomy" id="3760"/>
    <lineage>
        <taxon>Eukaryota</taxon>
        <taxon>Viridiplantae</taxon>
        <taxon>Streptophyta</taxon>
        <taxon>Embryophyta</taxon>
        <taxon>Tracheophyta</taxon>
        <taxon>Spermatophyta</taxon>
        <taxon>Magnoliopsida</taxon>
        <taxon>eudicotyledons</taxon>
        <taxon>Gunneridae</taxon>
        <taxon>Pentapetalae</taxon>
        <taxon>rosids</taxon>
        <taxon>fabids</taxon>
        <taxon>Rosales</taxon>
        <taxon>Rosaceae</taxon>
        <taxon>Amygdaloideae</taxon>
        <taxon>Amygdaleae</taxon>
        <taxon>Prunus</taxon>
    </lineage>
</organism>
<proteinExistence type="predicted"/>
<dbReference type="Gramene" id="ONI13880">
    <property type="protein sequence ID" value="ONI13880"/>
    <property type="gene ID" value="PRUPE_4G251800"/>
</dbReference>
<reference evidence="1 2" key="1">
    <citation type="journal article" date="2013" name="Nat. Genet.">
        <title>The high-quality draft genome of peach (Prunus persica) identifies unique patterns of genetic diversity, domestication and genome evolution.</title>
        <authorList>
            <consortium name="International Peach Genome Initiative"/>
            <person name="Verde I."/>
            <person name="Abbott A.G."/>
            <person name="Scalabrin S."/>
            <person name="Jung S."/>
            <person name="Shu S."/>
            <person name="Marroni F."/>
            <person name="Zhebentyayeva T."/>
            <person name="Dettori M.T."/>
            <person name="Grimwood J."/>
            <person name="Cattonaro F."/>
            <person name="Zuccolo A."/>
            <person name="Rossini L."/>
            <person name="Jenkins J."/>
            <person name="Vendramin E."/>
            <person name="Meisel L.A."/>
            <person name="Decroocq V."/>
            <person name="Sosinski B."/>
            <person name="Prochnik S."/>
            <person name="Mitros T."/>
            <person name="Policriti A."/>
            <person name="Cipriani G."/>
            <person name="Dondini L."/>
            <person name="Ficklin S."/>
            <person name="Goodstein D.M."/>
            <person name="Xuan P."/>
            <person name="Del Fabbro C."/>
            <person name="Aramini V."/>
            <person name="Copetti D."/>
            <person name="Gonzalez S."/>
            <person name="Horner D.S."/>
            <person name="Falchi R."/>
            <person name="Lucas S."/>
            <person name="Mica E."/>
            <person name="Maldonado J."/>
            <person name="Lazzari B."/>
            <person name="Bielenberg D."/>
            <person name="Pirona R."/>
            <person name="Miculan M."/>
            <person name="Barakat A."/>
            <person name="Testolin R."/>
            <person name="Stella A."/>
            <person name="Tartarini S."/>
            <person name="Tonutti P."/>
            <person name="Arus P."/>
            <person name="Orellana A."/>
            <person name="Wells C."/>
            <person name="Main D."/>
            <person name="Vizzotto G."/>
            <person name="Silva H."/>
            <person name="Salamini F."/>
            <person name="Schmutz J."/>
            <person name="Morgante M."/>
            <person name="Rokhsar D.S."/>
        </authorList>
    </citation>
    <scope>NUCLEOTIDE SEQUENCE [LARGE SCALE GENOMIC DNA]</scope>
    <source>
        <strain evidence="2">cv. Nemared</strain>
    </source>
</reference>
<keyword evidence="2" id="KW-1185">Reference proteome</keyword>
<sequence>MRNLGFGCATCYHLVGFLGSKYRLVGGLSDFYSPNLALCLSSYSASCTKMALHAPVNNQQCQIHRLNLHHRTQIQLRNLSFNIPISKFGFSLRSRSISHPLLC</sequence>
<protein>
    <submittedName>
        <fullName evidence="1">Uncharacterized protein</fullName>
    </submittedName>
</protein>
<name>A0A251PS36_PRUPE</name>
<dbReference type="Proteomes" id="UP000006882">
    <property type="component" value="Chromosome G4"/>
</dbReference>
<evidence type="ECO:0000313" key="2">
    <source>
        <dbReference type="Proteomes" id="UP000006882"/>
    </source>
</evidence>